<organism evidence="2">
    <name type="scientific">marine sediment metagenome</name>
    <dbReference type="NCBI Taxonomy" id="412755"/>
    <lineage>
        <taxon>unclassified sequences</taxon>
        <taxon>metagenomes</taxon>
        <taxon>ecological metagenomes</taxon>
    </lineage>
</organism>
<evidence type="ECO:0000256" key="1">
    <source>
        <dbReference type="SAM" id="Phobius"/>
    </source>
</evidence>
<comment type="caution">
    <text evidence="2">The sequence shown here is derived from an EMBL/GenBank/DDBJ whole genome shotgun (WGS) entry which is preliminary data.</text>
</comment>
<name>A0A0F9EH71_9ZZZZ</name>
<feature type="transmembrane region" description="Helical" evidence="1">
    <location>
        <begin position="12"/>
        <end position="33"/>
    </location>
</feature>
<dbReference type="AlphaFoldDB" id="A0A0F9EH71"/>
<keyword evidence="1" id="KW-0812">Transmembrane</keyword>
<evidence type="ECO:0000313" key="2">
    <source>
        <dbReference type="EMBL" id="KKL23278.1"/>
    </source>
</evidence>
<sequence length="105" mass="12011">MSKTIKTHIIPIFFLAAFALLRIINVHTIVHVFEDNQEVVDCKWCHMVLNSNQETPLLTSPDNLSLDYTVFEEVQLIAITTFYNAPSLKVLKSDYFFNKPPPALS</sequence>
<reference evidence="2" key="1">
    <citation type="journal article" date="2015" name="Nature">
        <title>Complex archaea that bridge the gap between prokaryotes and eukaryotes.</title>
        <authorList>
            <person name="Spang A."/>
            <person name="Saw J.H."/>
            <person name="Jorgensen S.L."/>
            <person name="Zaremba-Niedzwiedzka K."/>
            <person name="Martijn J."/>
            <person name="Lind A.E."/>
            <person name="van Eijk R."/>
            <person name="Schleper C."/>
            <person name="Guy L."/>
            <person name="Ettema T.J."/>
        </authorList>
    </citation>
    <scope>NUCLEOTIDE SEQUENCE</scope>
</reference>
<dbReference type="EMBL" id="LAZR01037031">
    <property type="protein sequence ID" value="KKL23278.1"/>
    <property type="molecule type" value="Genomic_DNA"/>
</dbReference>
<accession>A0A0F9EH71</accession>
<gene>
    <name evidence="2" type="ORF">LCGC14_2427000</name>
</gene>
<keyword evidence="1" id="KW-0472">Membrane</keyword>
<proteinExistence type="predicted"/>
<protein>
    <submittedName>
        <fullName evidence="2">Uncharacterized protein</fullName>
    </submittedName>
</protein>
<keyword evidence="1" id="KW-1133">Transmembrane helix</keyword>